<reference evidence="1" key="1">
    <citation type="submission" date="2022-11" db="EMBL/GenBank/DDBJ databases">
        <title>beta-Carotene-producing bacterium, Jeongeuplla avenae sp. nov., alleviates the salt stress of Arabidopsis seedlings.</title>
        <authorList>
            <person name="Jiang L."/>
            <person name="Lee J."/>
        </authorList>
    </citation>
    <scope>NUCLEOTIDE SEQUENCE</scope>
    <source>
        <strain evidence="1">DY_R2A_6</strain>
    </source>
</reference>
<accession>A0ACD4NQ67</accession>
<evidence type="ECO:0000313" key="2">
    <source>
        <dbReference type="Proteomes" id="UP001163223"/>
    </source>
</evidence>
<protein>
    <submittedName>
        <fullName evidence="1">LysR substrate-binding domain-containing protein</fullName>
    </submittedName>
</protein>
<organism evidence="1 2">
    <name type="scientific">Antarcticirhabdus aurantiaca</name>
    <dbReference type="NCBI Taxonomy" id="2606717"/>
    <lineage>
        <taxon>Bacteria</taxon>
        <taxon>Pseudomonadati</taxon>
        <taxon>Pseudomonadota</taxon>
        <taxon>Alphaproteobacteria</taxon>
        <taxon>Hyphomicrobiales</taxon>
        <taxon>Aurantimonadaceae</taxon>
        <taxon>Antarcticirhabdus</taxon>
    </lineage>
</organism>
<keyword evidence="2" id="KW-1185">Reference proteome</keyword>
<name>A0ACD4NQ67_9HYPH</name>
<evidence type="ECO:0000313" key="1">
    <source>
        <dbReference type="EMBL" id="WAJ28790.1"/>
    </source>
</evidence>
<sequence length="340" mass="36003">MAAPRSGADEDEREAQAASGGRLWLPLNALRAFEAVGEHLSFTGAAAGLHISQSALSRHVARLEEHLGCRLLERRPQGVVLTAAGAALLPVVAKSFDRIEDTLRALRREGGRGQRVLRVHMPPTFLHIVGLSLLAEFRRAFPGLPIDVSSFNGVGLAPGRSADLAVIFDRPQLDDAIRDPLWLVDQVPACAPEVAKGGAGQSLAEFLNANELLHVKMEGEPFGAFWSAFAGRQGIELTAARGLAFDTEALAVQWAMASGGVTLVDPGMYAAEIAQGRLATPFPEARAPSGFGYYLAVHPDDMADPAVALFRSWVVQHYARAGAGPGANRPGPSSNSGPQT</sequence>
<proteinExistence type="predicted"/>
<dbReference type="Proteomes" id="UP001163223">
    <property type="component" value="Chromosome"/>
</dbReference>
<gene>
    <name evidence="1" type="ORF">OXU80_00600</name>
</gene>
<dbReference type="EMBL" id="CP113520">
    <property type="protein sequence ID" value="WAJ28790.1"/>
    <property type="molecule type" value="Genomic_DNA"/>
</dbReference>